<sequence>MKTECEISLCMIVRNEAKFLPHCLRSVRDIVDEIIVVDTGSSDGSPKIARELGARVYEHEWNDDFSSARNRSIELARGRWILVLDADEIIAERDKRAIAALLNGRAAGHLFTYRSYSNDSRDVRWVSNDGSYAEGNGWDGWIAGQVVRLFRRDTRIRFEGAVHETVDSSIRRCGGKIAATGIIIHHFHEKKGKEKLREKQLQYLRLCERSLRVQAPSAKVFFDMGLIRRHILNDLRGAAALHEQALEVDPDHVDARIELALLCHLRQDAAGAAEHLAKIFEKAPENAPAWFLCGIILEQRGKIDKAVHCYERALAANPHLVDARVNLGALWAKEGQYEKARKEWMMVYRLNPSNAKALLNLGALELREGKTEAAQQFFEKALASSPESAPLWNNLGVLHAGTGRLDQARQAFKRALALDPSREDISRNLAALNIQAGAARPSVST</sequence>
<feature type="repeat" description="TPR" evidence="2">
    <location>
        <begin position="287"/>
        <end position="320"/>
    </location>
</feature>
<feature type="repeat" description="TPR" evidence="2">
    <location>
        <begin position="321"/>
        <end position="354"/>
    </location>
</feature>
<dbReference type="AlphaFoldDB" id="A0A3A4N9G1"/>
<proteinExistence type="inferred from homology"/>
<reference evidence="4 5" key="1">
    <citation type="journal article" date="2017" name="ISME J.">
        <title>Energy and carbon metabolisms in a deep terrestrial subsurface fluid microbial community.</title>
        <authorList>
            <person name="Momper L."/>
            <person name="Jungbluth S.P."/>
            <person name="Lee M.D."/>
            <person name="Amend J.P."/>
        </authorList>
    </citation>
    <scope>NUCLEOTIDE SEQUENCE [LARGE SCALE GENOMIC DNA]</scope>
    <source>
        <strain evidence="4">SURF_5</strain>
    </source>
</reference>
<dbReference type="Pfam" id="PF00535">
    <property type="entry name" value="Glycos_transf_2"/>
    <property type="match status" value="1"/>
</dbReference>
<evidence type="ECO:0000259" key="3">
    <source>
        <dbReference type="Pfam" id="PF00535"/>
    </source>
</evidence>
<dbReference type="InterPro" id="IPR019734">
    <property type="entry name" value="TPR_rpt"/>
</dbReference>
<feature type="repeat" description="TPR" evidence="2">
    <location>
        <begin position="355"/>
        <end position="388"/>
    </location>
</feature>
<dbReference type="InterPro" id="IPR029044">
    <property type="entry name" value="Nucleotide-diphossugar_trans"/>
</dbReference>
<evidence type="ECO:0000313" key="4">
    <source>
        <dbReference type="EMBL" id="RJP17807.1"/>
    </source>
</evidence>
<comment type="similarity">
    <text evidence="1">Belongs to the glycosyltransferase 2 family. WaaE/KdtX subfamily.</text>
</comment>
<evidence type="ECO:0000256" key="1">
    <source>
        <dbReference type="ARBA" id="ARBA00038494"/>
    </source>
</evidence>
<feature type="repeat" description="TPR" evidence="2">
    <location>
        <begin position="389"/>
        <end position="422"/>
    </location>
</feature>
<organism evidence="4 5">
    <name type="scientific">Abyssobacteria bacterium (strain SURF_5)</name>
    <dbReference type="NCBI Taxonomy" id="2093360"/>
    <lineage>
        <taxon>Bacteria</taxon>
        <taxon>Pseudomonadati</taxon>
        <taxon>Candidatus Hydrogenedentota</taxon>
        <taxon>Candidatus Abyssobacteria</taxon>
    </lineage>
</organism>
<dbReference type="Gene3D" id="1.25.40.10">
    <property type="entry name" value="Tetratricopeptide repeat domain"/>
    <property type="match status" value="2"/>
</dbReference>
<dbReference type="PROSITE" id="PS50005">
    <property type="entry name" value="TPR"/>
    <property type="match status" value="4"/>
</dbReference>
<evidence type="ECO:0000256" key="2">
    <source>
        <dbReference type="PROSITE-ProRule" id="PRU00339"/>
    </source>
</evidence>
<dbReference type="Gene3D" id="3.90.550.10">
    <property type="entry name" value="Spore Coat Polysaccharide Biosynthesis Protein SpsA, Chain A"/>
    <property type="match status" value="1"/>
</dbReference>
<gene>
    <name evidence="4" type="ORF">C4520_15670</name>
</gene>
<dbReference type="EMBL" id="QZKU01000110">
    <property type="protein sequence ID" value="RJP17807.1"/>
    <property type="molecule type" value="Genomic_DNA"/>
</dbReference>
<dbReference type="PROSITE" id="PS50293">
    <property type="entry name" value="TPR_REGION"/>
    <property type="match status" value="2"/>
</dbReference>
<accession>A0A3A4N9G1</accession>
<dbReference type="InterPro" id="IPR011990">
    <property type="entry name" value="TPR-like_helical_dom_sf"/>
</dbReference>
<dbReference type="Pfam" id="PF13432">
    <property type="entry name" value="TPR_16"/>
    <property type="match status" value="1"/>
</dbReference>
<keyword evidence="2" id="KW-0802">TPR repeat</keyword>
<feature type="domain" description="Glycosyltransferase 2-like" evidence="3">
    <location>
        <begin position="8"/>
        <end position="130"/>
    </location>
</feature>
<dbReference type="CDD" id="cd02511">
    <property type="entry name" value="Beta4Glucosyltransferase"/>
    <property type="match status" value="1"/>
</dbReference>
<dbReference type="Pfam" id="PF14559">
    <property type="entry name" value="TPR_19"/>
    <property type="match status" value="2"/>
</dbReference>
<dbReference type="SMART" id="SM00028">
    <property type="entry name" value="TPR"/>
    <property type="match status" value="6"/>
</dbReference>
<dbReference type="SUPFAM" id="SSF48452">
    <property type="entry name" value="TPR-like"/>
    <property type="match status" value="1"/>
</dbReference>
<dbReference type="Proteomes" id="UP000265882">
    <property type="component" value="Unassembled WGS sequence"/>
</dbReference>
<name>A0A3A4N9G1_ABYX5</name>
<dbReference type="SUPFAM" id="SSF53448">
    <property type="entry name" value="Nucleotide-diphospho-sugar transferases"/>
    <property type="match status" value="1"/>
</dbReference>
<protein>
    <submittedName>
        <fullName evidence="4">Tetratricopeptide repeat protein</fullName>
    </submittedName>
</protein>
<comment type="caution">
    <text evidence="4">The sequence shown here is derived from an EMBL/GenBank/DDBJ whole genome shotgun (WGS) entry which is preliminary data.</text>
</comment>
<evidence type="ECO:0000313" key="5">
    <source>
        <dbReference type="Proteomes" id="UP000265882"/>
    </source>
</evidence>
<dbReference type="PANTHER" id="PTHR43630:SF2">
    <property type="entry name" value="GLYCOSYLTRANSFERASE"/>
    <property type="match status" value="1"/>
</dbReference>
<dbReference type="InterPro" id="IPR001173">
    <property type="entry name" value="Glyco_trans_2-like"/>
</dbReference>
<dbReference type="PANTHER" id="PTHR43630">
    <property type="entry name" value="POLY-BETA-1,6-N-ACETYL-D-GLUCOSAMINE SYNTHASE"/>
    <property type="match status" value="1"/>
</dbReference>